<feature type="binding site" evidence="6">
    <location>
        <position position="109"/>
    </location>
    <ligand>
        <name>ATP</name>
        <dbReference type="ChEBI" id="CHEBI:30616"/>
    </ligand>
</feature>
<dbReference type="PANTHER" id="PTHR24058:SF17">
    <property type="entry name" value="HOMEODOMAIN INTERACTING PROTEIN KINASE, ISOFORM D"/>
    <property type="match status" value="1"/>
</dbReference>
<evidence type="ECO:0000313" key="9">
    <source>
        <dbReference type="EMBL" id="KAK2942414.1"/>
    </source>
</evidence>
<gene>
    <name evidence="9" type="ORF">BLNAU_22681</name>
</gene>
<keyword evidence="2 9" id="KW-0808">Transferase</keyword>
<organism evidence="9 10">
    <name type="scientific">Blattamonas nauphoetae</name>
    <dbReference type="NCBI Taxonomy" id="2049346"/>
    <lineage>
        <taxon>Eukaryota</taxon>
        <taxon>Metamonada</taxon>
        <taxon>Preaxostyla</taxon>
        <taxon>Oxymonadida</taxon>
        <taxon>Blattamonas</taxon>
    </lineage>
</organism>
<evidence type="ECO:0000256" key="7">
    <source>
        <dbReference type="SAM" id="MobiDB-lite"/>
    </source>
</evidence>
<keyword evidence="4 9" id="KW-0418">Kinase</keyword>
<dbReference type="PROSITE" id="PS00107">
    <property type="entry name" value="PROTEIN_KINASE_ATP"/>
    <property type="match status" value="1"/>
</dbReference>
<feature type="domain" description="Protein kinase" evidence="8">
    <location>
        <begin position="80"/>
        <end position="405"/>
    </location>
</feature>
<dbReference type="InterPro" id="IPR050494">
    <property type="entry name" value="Ser_Thr_dual-spec_kinase"/>
</dbReference>
<dbReference type="InterPro" id="IPR008271">
    <property type="entry name" value="Ser/Thr_kinase_AS"/>
</dbReference>
<dbReference type="Proteomes" id="UP001281761">
    <property type="component" value="Unassembled WGS sequence"/>
</dbReference>
<dbReference type="InterPro" id="IPR011009">
    <property type="entry name" value="Kinase-like_dom_sf"/>
</dbReference>
<evidence type="ECO:0000256" key="5">
    <source>
        <dbReference type="ARBA" id="ARBA00022840"/>
    </source>
</evidence>
<feature type="compositionally biased region" description="Polar residues" evidence="7">
    <location>
        <begin position="439"/>
        <end position="453"/>
    </location>
</feature>
<dbReference type="GO" id="GO:0004674">
    <property type="term" value="F:protein serine/threonine kinase activity"/>
    <property type="evidence" value="ECO:0007669"/>
    <property type="project" value="UniProtKB-KW"/>
</dbReference>
<feature type="region of interest" description="Disordered" evidence="7">
    <location>
        <begin position="425"/>
        <end position="453"/>
    </location>
</feature>
<evidence type="ECO:0000259" key="8">
    <source>
        <dbReference type="PROSITE" id="PS50011"/>
    </source>
</evidence>
<evidence type="ECO:0000256" key="6">
    <source>
        <dbReference type="PROSITE-ProRule" id="PRU10141"/>
    </source>
</evidence>
<feature type="compositionally biased region" description="Polar residues" evidence="7">
    <location>
        <begin position="482"/>
        <end position="498"/>
    </location>
</feature>
<dbReference type="SMART" id="SM00220">
    <property type="entry name" value="S_TKc"/>
    <property type="match status" value="1"/>
</dbReference>
<name>A0ABQ9WTH2_9EUKA</name>
<accession>A0ABQ9WTH2</accession>
<dbReference type="PROSITE" id="PS00108">
    <property type="entry name" value="PROTEIN_KINASE_ST"/>
    <property type="match status" value="1"/>
</dbReference>
<evidence type="ECO:0000256" key="3">
    <source>
        <dbReference type="ARBA" id="ARBA00022741"/>
    </source>
</evidence>
<keyword evidence="5 6" id="KW-0067">ATP-binding</keyword>
<feature type="compositionally biased region" description="Basic and acidic residues" evidence="7">
    <location>
        <begin position="499"/>
        <end position="538"/>
    </location>
</feature>
<dbReference type="PROSITE" id="PS50011">
    <property type="entry name" value="PROTEIN_KINASE_DOM"/>
    <property type="match status" value="1"/>
</dbReference>
<protein>
    <submittedName>
        <fullName evidence="9">Serine/threonine protein kinase</fullName>
        <ecNumber evidence="9">2.7.11.1</ecNumber>
    </submittedName>
</protein>
<dbReference type="Pfam" id="PF00069">
    <property type="entry name" value="Pkinase"/>
    <property type="match status" value="1"/>
</dbReference>
<evidence type="ECO:0000256" key="1">
    <source>
        <dbReference type="ARBA" id="ARBA00022527"/>
    </source>
</evidence>
<keyword evidence="1 9" id="KW-0723">Serine/threonine-protein kinase</keyword>
<feature type="region of interest" description="Disordered" evidence="7">
    <location>
        <begin position="466"/>
        <end position="538"/>
    </location>
</feature>
<dbReference type="Gene3D" id="3.30.200.20">
    <property type="entry name" value="Phosphorylase Kinase, domain 1"/>
    <property type="match status" value="1"/>
</dbReference>
<dbReference type="Gene3D" id="1.10.510.10">
    <property type="entry name" value="Transferase(Phosphotransferase) domain 1"/>
    <property type="match status" value="1"/>
</dbReference>
<evidence type="ECO:0000313" key="10">
    <source>
        <dbReference type="Proteomes" id="UP001281761"/>
    </source>
</evidence>
<dbReference type="SUPFAM" id="SSF56112">
    <property type="entry name" value="Protein kinase-like (PK-like)"/>
    <property type="match status" value="1"/>
</dbReference>
<proteinExistence type="predicted"/>
<dbReference type="PANTHER" id="PTHR24058">
    <property type="entry name" value="DUAL SPECIFICITY PROTEIN KINASE"/>
    <property type="match status" value="1"/>
</dbReference>
<comment type="caution">
    <text evidence="9">The sequence shown here is derived from an EMBL/GenBank/DDBJ whole genome shotgun (WGS) entry which is preliminary data.</text>
</comment>
<evidence type="ECO:0000256" key="2">
    <source>
        <dbReference type="ARBA" id="ARBA00022679"/>
    </source>
</evidence>
<keyword evidence="10" id="KW-1185">Reference proteome</keyword>
<dbReference type="InterPro" id="IPR017441">
    <property type="entry name" value="Protein_kinase_ATP_BS"/>
</dbReference>
<dbReference type="EC" id="2.7.11.1" evidence="9"/>
<evidence type="ECO:0000256" key="4">
    <source>
        <dbReference type="ARBA" id="ARBA00022777"/>
    </source>
</evidence>
<sequence>MPNKDSPLFKLTLDLTNLYRSCDQEYPFTPINPNLGKILTKLSTGVSNNGRDNENGDFIFRVGDIIAATDSMGNLRGRKYEVETLLGAGSFGQVLRCVQRDTYQVFAVKVIKNLPAYTKQAAVENRVLSDLLVADPNDESHMLRLIEQFTFHNHFCFVNELLGLDLYAVLKQHKFKGFSLSLISKIVKQILRALCVCKDIGLIHSDLKPENILLDHCLPHIKVIDFGSAAYEGHTVFTYVQSRYYRSPEVLLQIPYNSCIDMWSVGCITAELFIGHPLFPGCTEHDQIDRITSMLGALPHEMIKIGKKSTRFYVNDSTKPHGYRLSTTEEYQARTQDKRQPRKYGYIQPTLEQTIEAHQIKHSRDGTSLLDRPEFQIFLHFIKSCLQPFPDKRLVPHQALLHPFITGGKDMKELKEWKPPLYVPHPPYTPHPNGRQRDPNLSSMHSSTLTQTFQGSERRGLFAGALAQTQQSHSELPPLSLQPPTGFSSVSKRPQTHQATEREEKKRNDERREEEQKVEEEPTGKRRSSFKDFFRRKN</sequence>
<dbReference type="InterPro" id="IPR000719">
    <property type="entry name" value="Prot_kinase_dom"/>
</dbReference>
<reference evidence="9 10" key="1">
    <citation type="journal article" date="2022" name="bioRxiv">
        <title>Genomics of Preaxostyla Flagellates Illuminates Evolutionary Transitions and the Path Towards Mitochondrial Loss.</title>
        <authorList>
            <person name="Novak L.V.F."/>
            <person name="Treitli S.C."/>
            <person name="Pyrih J."/>
            <person name="Halakuc P."/>
            <person name="Pipaliya S.V."/>
            <person name="Vacek V."/>
            <person name="Brzon O."/>
            <person name="Soukal P."/>
            <person name="Eme L."/>
            <person name="Dacks J.B."/>
            <person name="Karnkowska A."/>
            <person name="Elias M."/>
            <person name="Hampl V."/>
        </authorList>
    </citation>
    <scope>NUCLEOTIDE SEQUENCE [LARGE SCALE GENOMIC DNA]</scope>
    <source>
        <strain evidence="9">NAU3</strain>
        <tissue evidence="9">Gut</tissue>
    </source>
</reference>
<keyword evidence="3 6" id="KW-0547">Nucleotide-binding</keyword>
<dbReference type="EMBL" id="JARBJD010000410">
    <property type="protein sequence ID" value="KAK2942414.1"/>
    <property type="molecule type" value="Genomic_DNA"/>
</dbReference>